<name>A0A0C9TH60_PAXIN</name>
<proteinExistence type="predicted"/>
<keyword evidence="2" id="KW-1185">Reference proteome</keyword>
<organism evidence="1 2">
    <name type="scientific">Paxillus involutus ATCC 200175</name>
    <dbReference type="NCBI Taxonomy" id="664439"/>
    <lineage>
        <taxon>Eukaryota</taxon>
        <taxon>Fungi</taxon>
        <taxon>Dikarya</taxon>
        <taxon>Basidiomycota</taxon>
        <taxon>Agaricomycotina</taxon>
        <taxon>Agaricomycetes</taxon>
        <taxon>Agaricomycetidae</taxon>
        <taxon>Boletales</taxon>
        <taxon>Paxilineae</taxon>
        <taxon>Paxillaceae</taxon>
        <taxon>Paxillus</taxon>
    </lineage>
</organism>
<dbReference type="Proteomes" id="UP000053647">
    <property type="component" value="Unassembled WGS sequence"/>
</dbReference>
<protein>
    <submittedName>
        <fullName evidence="1">Uncharacterized protein</fullName>
    </submittedName>
</protein>
<evidence type="ECO:0000313" key="1">
    <source>
        <dbReference type="EMBL" id="KIJ07337.1"/>
    </source>
</evidence>
<reference evidence="1 2" key="1">
    <citation type="submission" date="2014-06" db="EMBL/GenBank/DDBJ databases">
        <authorList>
            <consortium name="DOE Joint Genome Institute"/>
            <person name="Kuo A."/>
            <person name="Kohler A."/>
            <person name="Nagy L.G."/>
            <person name="Floudas D."/>
            <person name="Copeland A."/>
            <person name="Barry K.W."/>
            <person name="Cichocki N."/>
            <person name="Veneault-Fourrey C."/>
            <person name="LaButti K."/>
            <person name="Lindquist E.A."/>
            <person name="Lipzen A."/>
            <person name="Lundell T."/>
            <person name="Morin E."/>
            <person name="Murat C."/>
            <person name="Sun H."/>
            <person name="Tunlid A."/>
            <person name="Henrissat B."/>
            <person name="Grigoriev I.V."/>
            <person name="Hibbett D.S."/>
            <person name="Martin F."/>
            <person name="Nordberg H.P."/>
            <person name="Cantor M.N."/>
            <person name="Hua S.X."/>
        </authorList>
    </citation>
    <scope>NUCLEOTIDE SEQUENCE [LARGE SCALE GENOMIC DNA]</scope>
    <source>
        <strain evidence="1 2">ATCC 200175</strain>
    </source>
</reference>
<reference evidence="2" key="2">
    <citation type="submission" date="2015-01" db="EMBL/GenBank/DDBJ databases">
        <title>Evolutionary Origins and Diversification of the Mycorrhizal Mutualists.</title>
        <authorList>
            <consortium name="DOE Joint Genome Institute"/>
            <consortium name="Mycorrhizal Genomics Consortium"/>
            <person name="Kohler A."/>
            <person name="Kuo A."/>
            <person name="Nagy L.G."/>
            <person name="Floudas D."/>
            <person name="Copeland A."/>
            <person name="Barry K.W."/>
            <person name="Cichocki N."/>
            <person name="Veneault-Fourrey C."/>
            <person name="LaButti K."/>
            <person name="Lindquist E.A."/>
            <person name="Lipzen A."/>
            <person name="Lundell T."/>
            <person name="Morin E."/>
            <person name="Murat C."/>
            <person name="Riley R."/>
            <person name="Ohm R."/>
            <person name="Sun H."/>
            <person name="Tunlid A."/>
            <person name="Henrissat B."/>
            <person name="Grigoriev I.V."/>
            <person name="Hibbett D.S."/>
            <person name="Martin F."/>
        </authorList>
    </citation>
    <scope>NUCLEOTIDE SEQUENCE [LARGE SCALE GENOMIC DNA]</scope>
    <source>
        <strain evidence="2">ATCC 200175</strain>
    </source>
</reference>
<gene>
    <name evidence="1" type="ORF">PAXINDRAFT_19464</name>
</gene>
<dbReference type="HOGENOM" id="CLU_194723_0_0_1"/>
<dbReference type="EMBL" id="KN819928">
    <property type="protein sequence ID" value="KIJ07337.1"/>
    <property type="molecule type" value="Genomic_DNA"/>
</dbReference>
<sequence>MPVLFAIPATCLSTIASSMAVKSLLSPHHLGSSDASADDDIKNADAIALTTQIALPTTSV</sequence>
<dbReference type="AlphaFoldDB" id="A0A0C9TH60"/>
<accession>A0A0C9TH60</accession>
<evidence type="ECO:0000313" key="2">
    <source>
        <dbReference type="Proteomes" id="UP000053647"/>
    </source>
</evidence>